<dbReference type="GO" id="GO:0008270">
    <property type="term" value="F:zinc ion binding"/>
    <property type="evidence" value="ECO:0007669"/>
    <property type="project" value="UniProtKB-KW"/>
</dbReference>
<sequence>MSGDSDELCATIAGNLKKRTIIPLYSSFGENLATERVSLLHKNNVNEDSSISVIRTHTWHIGTTENSVLFDTVSFTGSQLHVMIALSETYPNAVKIIEHKIDNRKHLELVLSNNLDVAQACQDGFEFQSKRVIGMQAMSHEAKIIKLNLFNLPCFDMDELLVVLQTNLSRFGNVLDAGIYQEPKYKTYMGTGFAVLDLQQNDSSRLQPFSPLTRTITFPPDPHLISVTWNTISEDCIYCHKASHTRINCPIQQQKSLFCWNCMKRGHLPKDCCVKPAEDAESMKHDARMKANTTTNRGGFLYL</sequence>
<evidence type="ECO:0000313" key="3">
    <source>
        <dbReference type="EMBL" id="OAD69486.1"/>
    </source>
</evidence>
<evidence type="ECO:0000256" key="1">
    <source>
        <dbReference type="PROSITE-ProRule" id="PRU00047"/>
    </source>
</evidence>
<keyword evidence="1" id="KW-0862">Zinc</keyword>
<dbReference type="InParanoid" id="A0A167L355"/>
<evidence type="ECO:0000313" key="4">
    <source>
        <dbReference type="Proteomes" id="UP000077315"/>
    </source>
</evidence>
<gene>
    <name evidence="3" type="ORF">PHYBLDRAFT_149275</name>
</gene>
<dbReference type="EMBL" id="KV440991">
    <property type="protein sequence ID" value="OAD69486.1"/>
    <property type="molecule type" value="Genomic_DNA"/>
</dbReference>
<evidence type="ECO:0000259" key="2">
    <source>
        <dbReference type="PROSITE" id="PS50158"/>
    </source>
</evidence>
<keyword evidence="1" id="KW-0863">Zinc-finger</keyword>
<dbReference type="AlphaFoldDB" id="A0A167L355"/>
<dbReference type="InterPro" id="IPR001878">
    <property type="entry name" value="Znf_CCHC"/>
</dbReference>
<dbReference type="OrthoDB" id="2288756at2759"/>
<dbReference type="InterPro" id="IPR036875">
    <property type="entry name" value="Znf_CCHC_sf"/>
</dbReference>
<dbReference type="Proteomes" id="UP000077315">
    <property type="component" value="Unassembled WGS sequence"/>
</dbReference>
<proteinExistence type="predicted"/>
<dbReference type="GO" id="GO:0003676">
    <property type="term" value="F:nucleic acid binding"/>
    <property type="evidence" value="ECO:0007669"/>
    <property type="project" value="InterPro"/>
</dbReference>
<dbReference type="SMART" id="SM00343">
    <property type="entry name" value="ZnF_C2HC"/>
    <property type="match status" value="2"/>
</dbReference>
<feature type="domain" description="CCHC-type" evidence="2">
    <location>
        <begin position="259"/>
        <end position="272"/>
    </location>
</feature>
<name>A0A167L355_PHYB8</name>
<dbReference type="GeneID" id="28993152"/>
<protein>
    <submittedName>
        <fullName evidence="3">CCHC-type zinc finger transcription factor</fullName>
    </submittedName>
</protein>
<dbReference type="SUPFAM" id="SSF57756">
    <property type="entry name" value="Retrovirus zinc finger-like domains"/>
    <property type="match status" value="1"/>
</dbReference>
<keyword evidence="1" id="KW-0479">Metal-binding</keyword>
<dbReference type="RefSeq" id="XP_018287526.1">
    <property type="nucleotide sequence ID" value="XM_018432246.1"/>
</dbReference>
<keyword evidence="4" id="KW-1185">Reference proteome</keyword>
<accession>A0A167L355</accession>
<dbReference type="VEuPathDB" id="FungiDB:PHYBLDRAFT_149275"/>
<dbReference type="Gene3D" id="4.10.60.10">
    <property type="entry name" value="Zinc finger, CCHC-type"/>
    <property type="match status" value="1"/>
</dbReference>
<reference evidence="4" key="1">
    <citation type="submission" date="2015-06" db="EMBL/GenBank/DDBJ databases">
        <title>Expansion of signal transduction pathways in fungi by whole-genome duplication.</title>
        <authorList>
            <consortium name="DOE Joint Genome Institute"/>
            <person name="Corrochano L.M."/>
            <person name="Kuo A."/>
            <person name="Marcet-Houben M."/>
            <person name="Polaino S."/>
            <person name="Salamov A."/>
            <person name="Villalobos J.M."/>
            <person name="Alvarez M.I."/>
            <person name="Avalos J."/>
            <person name="Benito E.P."/>
            <person name="Benoit I."/>
            <person name="Burger G."/>
            <person name="Camino L.P."/>
            <person name="Canovas D."/>
            <person name="Cerda-Olmedo E."/>
            <person name="Cheng J.-F."/>
            <person name="Dominguez A."/>
            <person name="Elias M."/>
            <person name="Eslava A.P."/>
            <person name="Glaser F."/>
            <person name="Grimwood J."/>
            <person name="Gutierrez G."/>
            <person name="Heitman J."/>
            <person name="Henrissat B."/>
            <person name="Iturriaga E.A."/>
            <person name="Lang B.F."/>
            <person name="Lavin J.L."/>
            <person name="Lee S."/>
            <person name="Li W."/>
            <person name="Lindquist E."/>
            <person name="Lopez-Garcia S."/>
            <person name="Luque E.M."/>
            <person name="Marcos A.T."/>
            <person name="Martin J."/>
            <person name="McCluskey K."/>
            <person name="Medina H.R."/>
            <person name="Miralles-Duran A."/>
            <person name="Miyazaki A."/>
            <person name="Munoz-Torres E."/>
            <person name="Oguiza J.A."/>
            <person name="Ohm R."/>
            <person name="Olmedo M."/>
            <person name="Orejas M."/>
            <person name="Ortiz-Castellanos L."/>
            <person name="Pisabarro A.G."/>
            <person name="Rodriguez-Romero J."/>
            <person name="Ruiz-Herrera J."/>
            <person name="Ruiz-Vazquez R."/>
            <person name="Sanz C."/>
            <person name="Schackwitz W."/>
            <person name="Schmutz J."/>
            <person name="Shahriari M."/>
            <person name="Shelest E."/>
            <person name="Silva-Franco F."/>
            <person name="Soanes D."/>
            <person name="Syed K."/>
            <person name="Tagua V.G."/>
            <person name="Talbot N.J."/>
            <person name="Thon M."/>
            <person name="De vries R.P."/>
            <person name="Wiebenga A."/>
            <person name="Yadav J.S."/>
            <person name="Braun E.L."/>
            <person name="Baker S."/>
            <person name="Garre V."/>
            <person name="Horwitz B."/>
            <person name="Torres-Martinez S."/>
            <person name="Idnurm A."/>
            <person name="Herrera-Estrella A."/>
            <person name="Gabaldon T."/>
            <person name="Grigoriev I.V."/>
        </authorList>
    </citation>
    <scope>NUCLEOTIDE SEQUENCE [LARGE SCALE GENOMIC DNA]</scope>
    <source>
        <strain evidence="4">NRRL 1555(-)</strain>
    </source>
</reference>
<dbReference type="PROSITE" id="PS50158">
    <property type="entry name" value="ZF_CCHC"/>
    <property type="match status" value="1"/>
</dbReference>
<organism evidence="3 4">
    <name type="scientific">Phycomyces blakesleeanus (strain ATCC 8743b / DSM 1359 / FGSC 10004 / NBRC 33097 / NRRL 1555)</name>
    <dbReference type="NCBI Taxonomy" id="763407"/>
    <lineage>
        <taxon>Eukaryota</taxon>
        <taxon>Fungi</taxon>
        <taxon>Fungi incertae sedis</taxon>
        <taxon>Mucoromycota</taxon>
        <taxon>Mucoromycotina</taxon>
        <taxon>Mucoromycetes</taxon>
        <taxon>Mucorales</taxon>
        <taxon>Phycomycetaceae</taxon>
        <taxon>Phycomyces</taxon>
    </lineage>
</organism>